<evidence type="ECO:0000313" key="10">
    <source>
        <dbReference type="EMBL" id="PMC52322.1"/>
    </source>
</evidence>
<keyword evidence="5 7" id="KW-1133">Transmembrane helix</keyword>
<dbReference type="SMART" id="SM00382">
    <property type="entry name" value="AAA"/>
    <property type="match status" value="1"/>
</dbReference>
<dbReference type="PROSITE" id="PS50929">
    <property type="entry name" value="ABC_TM1F"/>
    <property type="match status" value="1"/>
</dbReference>
<evidence type="ECO:0000256" key="3">
    <source>
        <dbReference type="ARBA" id="ARBA00022741"/>
    </source>
</evidence>
<dbReference type="NCBIfam" id="TIGR02868">
    <property type="entry name" value="CydC"/>
    <property type="match status" value="1"/>
</dbReference>
<evidence type="ECO:0000259" key="8">
    <source>
        <dbReference type="PROSITE" id="PS50893"/>
    </source>
</evidence>
<name>A0A2N6SEE6_9BACL</name>
<dbReference type="InterPro" id="IPR027417">
    <property type="entry name" value="P-loop_NTPase"/>
</dbReference>
<feature type="transmembrane region" description="Helical" evidence="7">
    <location>
        <begin position="20"/>
        <end position="43"/>
    </location>
</feature>
<evidence type="ECO:0000256" key="5">
    <source>
        <dbReference type="ARBA" id="ARBA00022989"/>
    </source>
</evidence>
<accession>A0A2N6SEE6</accession>
<dbReference type="PROSITE" id="PS00211">
    <property type="entry name" value="ABC_TRANSPORTER_1"/>
    <property type="match status" value="1"/>
</dbReference>
<dbReference type="GO" id="GO:0005886">
    <property type="term" value="C:plasma membrane"/>
    <property type="evidence" value="ECO:0007669"/>
    <property type="project" value="UniProtKB-SubCell"/>
</dbReference>
<keyword evidence="2 7" id="KW-0812">Transmembrane</keyword>
<dbReference type="InterPro" id="IPR014223">
    <property type="entry name" value="ABC_CydC/D"/>
</dbReference>
<dbReference type="GO" id="GO:0016887">
    <property type="term" value="F:ATP hydrolysis activity"/>
    <property type="evidence" value="ECO:0007669"/>
    <property type="project" value="InterPro"/>
</dbReference>
<keyword evidence="6 7" id="KW-0472">Membrane</keyword>
<gene>
    <name evidence="10" type="primary">cydC</name>
    <name evidence="10" type="ORF">CJ218_05650</name>
</gene>
<dbReference type="PANTHER" id="PTHR43394">
    <property type="entry name" value="ATP-DEPENDENT PERMEASE MDL1, MITOCHONDRIAL"/>
    <property type="match status" value="1"/>
</dbReference>
<sequence>MKNNSIIRKELKNNKNMMSAVVFLGLMSVVSGAALMYVSGFLISKSSLRIGNILMLQVPTVLTRTFSLAQSTFAYVQRLLSHNLVLGIIEKMRSRVYKILEPKALKLKKEYKSGDLLGLISEDIEHMQNIYLKTIFPSIISLILYVIFITVMFGYDMNYAILALLFGLFIIFVVPFASLSVTRKNFQLMKEAKYNLYRDFTSAIFGLSDWISSNKVNEFMDDYQLKEEKLLKRERKIKTFVHLRENFVNLLAGITAFLMIYSCWNMTINNVIENVYIASFCMMVLSVLSVSVMTSDAVSHIPGYEVSINRVKDFYEQESDENKEIIGLKNTDGNIIDIKDLSFEYEEGKNILNNISLTIKKGEKVAILGRSGVGKSTLVKLLTGTYSDYKGEIIVLNKKPNESMLGNDISLLNQKPYLFDMTIRENLKLSLLDSDLDESQIDQKINDSLEKSQLTNLINNLPEGIDTNVFETGSRFSGGERQRIAFARSIIQNNELLLLDEPTVGLDPKTEHELLTTIFESSKDKTIVWITHHLNSIEYMDRIIFIKDGEIEMDGSHRELYENNEKYKKLYDMDNIK</sequence>
<dbReference type="InterPro" id="IPR003439">
    <property type="entry name" value="ABC_transporter-like_ATP-bd"/>
</dbReference>
<comment type="caution">
    <text evidence="10">The sequence shown here is derived from an EMBL/GenBank/DDBJ whole genome shotgun (WGS) entry which is preliminary data.</text>
</comment>
<dbReference type="PANTHER" id="PTHR43394:SF1">
    <property type="entry name" value="ATP-BINDING CASSETTE SUB-FAMILY B MEMBER 10, MITOCHONDRIAL"/>
    <property type="match status" value="1"/>
</dbReference>
<proteinExistence type="predicted"/>
<dbReference type="Gene3D" id="3.40.50.300">
    <property type="entry name" value="P-loop containing nucleotide triphosphate hydrolases"/>
    <property type="match status" value="1"/>
</dbReference>
<keyword evidence="4" id="KW-0067">ATP-binding</keyword>
<dbReference type="SUPFAM" id="SSF90123">
    <property type="entry name" value="ABC transporter transmembrane region"/>
    <property type="match status" value="1"/>
</dbReference>
<feature type="transmembrane region" description="Helical" evidence="7">
    <location>
        <begin position="247"/>
        <end position="268"/>
    </location>
</feature>
<dbReference type="InterPro" id="IPR011527">
    <property type="entry name" value="ABC1_TM_dom"/>
</dbReference>
<reference evidence="10 11" key="1">
    <citation type="submission" date="2017-09" db="EMBL/GenBank/DDBJ databases">
        <title>Bacterial strain isolated from the female urinary microbiota.</title>
        <authorList>
            <person name="Thomas-White K."/>
            <person name="Kumar N."/>
            <person name="Forster S."/>
            <person name="Putonti C."/>
            <person name="Lawley T."/>
            <person name="Wolfe A.J."/>
        </authorList>
    </citation>
    <scope>NUCLEOTIDE SEQUENCE [LARGE SCALE GENOMIC DNA]</scope>
    <source>
        <strain evidence="10 11">UMB0186</strain>
    </source>
</reference>
<feature type="domain" description="ABC transporter" evidence="8">
    <location>
        <begin position="336"/>
        <end position="573"/>
    </location>
</feature>
<dbReference type="EMBL" id="PNGT01000005">
    <property type="protein sequence ID" value="PMC52322.1"/>
    <property type="molecule type" value="Genomic_DNA"/>
</dbReference>
<comment type="subcellular location">
    <subcellularLocation>
        <location evidence="1">Cell membrane</location>
        <topology evidence="1">Multi-pass membrane protein</topology>
    </subcellularLocation>
</comment>
<dbReference type="OrthoDB" id="9802264at2"/>
<dbReference type="GO" id="GO:0034775">
    <property type="term" value="P:glutathione transmembrane transport"/>
    <property type="evidence" value="ECO:0007669"/>
    <property type="project" value="InterPro"/>
</dbReference>
<evidence type="ECO:0000256" key="6">
    <source>
        <dbReference type="ARBA" id="ARBA00023136"/>
    </source>
</evidence>
<evidence type="ECO:0000256" key="7">
    <source>
        <dbReference type="SAM" id="Phobius"/>
    </source>
</evidence>
<dbReference type="Pfam" id="PF00005">
    <property type="entry name" value="ABC_tran"/>
    <property type="match status" value="1"/>
</dbReference>
<evidence type="ECO:0000259" key="9">
    <source>
        <dbReference type="PROSITE" id="PS50929"/>
    </source>
</evidence>
<dbReference type="InterPro" id="IPR003593">
    <property type="entry name" value="AAA+_ATPase"/>
</dbReference>
<evidence type="ECO:0000256" key="2">
    <source>
        <dbReference type="ARBA" id="ARBA00022692"/>
    </source>
</evidence>
<dbReference type="AlphaFoldDB" id="A0A2N6SEE6"/>
<dbReference type="InterPro" id="IPR017871">
    <property type="entry name" value="ABC_transporter-like_CS"/>
</dbReference>
<keyword evidence="3" id="KW-0547">Nucleotide-binding</keyword>
<evidence type="ECO:0000256" key="4">
    <source>
        <dbReference type="ARBA" id="ARBA00022840"/>
    </source>
</evidence>
<organism evidence="10 11">
    <name type="scientific">Gemella sanguinis</name>
    <dbReference type="NCBI Taxonomy" id="84135"/>
    <lineage>
        <taxon>Bacteria</taxon>
        <taxon>Bacillati</taxon>
        <taxon>Bacillota</taxon>
        <taxon>Bacilli</taxon>
        <taxon>Bacillales</taxon>
        <taxon>Gemellaceae</taxon>
        <taxon>Gemella</taxon>
    </lineage>
</organism>
<dbReference type="STRING" id="84135.GCA_001052115_00374"/>
<dbReference type="PROSITE" id="PS50893">
    <property type="entry name" value="ABC_TRANSPORTER_2"/>
    <property type="match status" value="1"/>
</dbReference>
<dbReference type="RefSeq" id="WP_102189917.1">
    <property type="nucleotide sequence ID" value="NZ_JAPWBX010000005.1"/>
</dbReference>
<feature type="domain" description="ABC transmembrane type-1" evidence="9">
    <location>
        <begin position="20"/>
        <end position="261"/>
    </location>
</feature>
<dbReference type="InterPro" id="IPR039421">
    <property type="entry name" value="Type_1_exporter"/>
</dbReference>
<dbReference type="GO" id="GO:0045454">
    <property type="term" value="P:cell redox homeostasis"/>
    <property type="evidence" value="ECO:0007669"/>
    <property type="project" value="InterPro"/>
</dbReference>
<dbReference type="Gene3D" id="1.20.1560.10">
    <property type="entry name" value="ABC transporter type 1, transmembrane domain"/>
    <property type="match status" value="1"/>
</dbReference>
<feature type="transmembrane region" description="Helical" evidence="7">
    <location>
        <begin position="159"/>
        <end position="181"/>
    </location>
</feature>
<dbReference type="Pfam" id="PF00664">
    <property type="entry name" value="ABC_membrane"/>
    <property type="match status" value="1"/>
</dbReference>
<feature type="transmembrane region" description="Helical" evidence="7">
    <location>
        <begin position="130"/>
        <end position="153"/>
    </location>
</feature>
<dbReference type="GO" id="GO:0015421">
    <property type="term" value="F:ABC-type oligopeptide transporter activity"/>
    <property type="evidence" value="ECO:0007669"/>
    <property type="project" value="TreeGrafter"/>
</dbReference>
<evidence type="ECO:0000256" key="1">
    <source>
        <dbReference type="ARBA" id="ARBA00004651"/>
    </source>
</evidence>
<protein>
    <submittedName>
        <fullName evidence="10">Thiol reductant ABC exporter subunit CydC</fullName>
    </submittedName>
</protein>
<evidence type="ECO:0000313" key="11">
    <source>
        <dbReference type="Proteomes" id="UP000235670"/>
    </source>
</evidence>
<dbReference type="Proteomes" id="UP000235670">
    <property type="component" value="Unassembled WGS sequence"/>
</dbReference>
<dbReference type="SUPFAM" id="SSF52540">
    <property type="entry name" value="P-loop containing nucleoside triphosphate hydrolases"/>
    <property type="match status" value="1"/>
</dbReference>
<dbReference type="InterPro" id="IPR036640">
    <property type="entry name" value="ABC1_TM_sf"/>
</dbReference>
<dbReference type="GO" id="GO:0005524">
    <property type="term" value="F:ATP binding"/>
    <property type="evidence" value="ECO:0007669"/>
    <property type="project" value="UniProtKB-KW"/>
</dbReference>